<dbReference type="GO" id="GO:0004252">
    <property type="term" value="F:serine-type endopeptidase activity"/>
    <property type="evidence" value="ECO:0007669"/>
    <property type="project" value="InterPro"/>
</dbReference>
<reference evidence="2 3" key="1">
    <citation type="submission" date="2017-06" db="EMBL/GenBank/DDBJ databases">
        <title>Novel microbial phyla capable of carbon fixation and sulfur reduction in deep-sea sediments.</title>
        <authorList>
            <person name="Huang J."/>
            <person name="Baker B."/>
            <person name="Wang Y."/>
        </authorList>
    </citation>
    <scope>NUCLEOTIDE SEQUENCE [LARGE SCALE GENOMIC DNA]</scope>
    <source>
        <strain evidence="2">B3_TA06</strain>
    </source>
</reference>
<evidence type="ECO:0008006" key="4">
    <source>
        <dbReference type="Google" id="ProtNLM"/>
    </source>
</evidence>
<comment type="caution">
    <text evidence="2">The sequence shown here is derived from an EMBL/GenBank/DDBJ whole genome shotgun (WGS) entry which is preliminary data.</text>
</comment>
<dbReference type="PRINTS" id="PR00834">
    <property type="entry name" value="PROTEASES2C"/>
</dbReference>
<dbReference type="GO" id="GO:0006508">
    <property type="term" value="P:proteolysis"/>
    <property type="evidence" value="ECO:0007669"/>
    <property type="project" value="InterPro"/>
</dbReference>
<dbReference type="SUPFAM" id="SSF50494">
    <property type="entry name" value="Trypsin-like serine proteases"/>
    <property type="match status" value="1"/>
</dbReference>
<dbReference type="Proteomes" id="UP000317778">
    <property type="component" value="Unassembled WGS sequence"/>
</dbReference>
<evidence type="ECO:0000313" key="3">
    <source>
        <dbReference type="Proteomes" id="UP000317778"/>
    </source>
</evidence>
<proteinExistence type="predicted"/>
<dbReference type="EMBL" id="NJBO01000026">
    <property type="protein sequence ID" value="TKJ38492.1"/>
    <property type="molecule type" value="Genomic_DNA"/>
</dbReference>
<feature type="transmembrane region" description="Helical" evidence="1">
    <location>
        <begin position="15"/>
        <end position="33"/>
    </location>
</feature>
<keyword evidence="1" id="KW-1133">Transmembrane helix</keyword>
<keyword evidence="1" id="KW-0472">Membrane</keyword>
<dbReference type="Pfam" id="PF13365">
    <property type="entry name" value="Trypsin_2"/>
    <property type="match status" value="1"/>
</dbReference>
<dbReference type="AlphaFoldDB" id="A0A532UUF0"/>
<dbReference type="InterPro" id="IPR009003">
    <property type="entry name" value="Peptidase_S1_PA"/>
</dbReference>
<gene>
    <name evidence="2" type="ORF">CEE36_10640</name>
</gene>
<organism evidence="2 3">
    <name type="scientific">candidate division TA06 bacterium B3_TA06</name>
    <dbReference type="NCBI Taxonomy" id="2012487"/>
    <lineage>
        <taxon>Bacteria</taxon>
        <taxon>Bacteria division TA06</taxon>
    </lineage>
</organism>
<dbReference type="Gene3D" id="2.40.10.10">
    <property type="entry name" value="Trypsin-like serine proteases"/>
    <property type="match status" value="1"/>
</dbReference>
<accession>A0A532UUF0</accession>
<dbReference type="InterPro" id="IPR001940">
    <property type="entry name" value="Peptidase_S1C"/>
</dbReference>
<dbReference type="InterPro" id="IPR043504">
    <property type="entry name" value="Peptidase_S1_PA_chymotrypsin"/>
</dbReference>
<keyword evidence="1" id="KW-0812">Transmembrane</keyword>
<name>A0A532UUF0_UNCT6</name>
<evidence type="ECO:0000313" key="2">
    <source>
        <dbReference type="EMBL" id="TKJ38492.1"/>
    </source>
</evidence>
<protein>
    <recommendedName>
        <fullName evidence="4">Serine protease</fullName>
    </recommendedName>
</protein>
<evidence type="ECO:0000256" key="1">
    <source>
        <dbReference type="SAM" id="Phobius"/>
    </source>
</evidence>
<sequence>MTRNLHPTSLPRAPAGSNLIIRLVILMIIPLLLTGRRFNPLRQHLPREQAEYLTQQVVALADTSGEFLGSGFFVSFGSNEVVYLVTNFHVVGKRTRLIGFKEGRPFEVRVLSRDRDYDVAVLGADVDGLSSPPHTVALNDFVIDRGMLWPGMLTVSAAYPLGIEWPPAFCPAVSFSHIAQLDYADSLIRLEGLLDLGSSGAPVFTWIEEDRGRRLHLVGMARSFQVARCLSEVAGDTLVLHSRLYEIVPASAIREVLLVTDSLLNLRVDSLKEVE</sequence>